<dbReference type="Proteomes" id="UP000069771">
    <property type="component" value="Chromosome"/>
</dbReference>
<keyword evidence="2" id="KW-1185">Reference proteome</keyword>
<sequence length="56" mass="6171">MYNDFFTLFYPESSHCFPGLRFPFQCFSAGTVKKRPVPFSVPACGCMGPLCAKGGQ</sequence>
<dbReference type="EMBL" id="CP011391">
    <property type="protein sequence ID" value="AMK54926.1"/>
    <property type="molecule type" value="Genomic_DNA"/>
</dbReference>
<proteinExistence type="predicted"/>
<reference evidence="1 2" key="1">
    <citation type="journal article" date="2016" name="Gut Pathog.">
        <title>Whole genome sequencing of "Faecalibaculum rodentium" ALO17, isolated from C57BL/6J laboratory mouse feces.</title>
        <authorList>
            <person name="Lim S."/>
            <person name="Chang D.H."/>
            <person name="Ahn S."/>
            <person name="Kim B.C."/>
        </authorList>
    </citation>
    <scope>NUCLEOTIDE SEQUENCE [LARGE SCALE GENOMIC DNA]</scope>
    <source>
        <strain evidence="1 2">Alo17</strain>
    </source>
</reference>
<name>A0A140DW99_9FIRM</name>
<accession>A0A140DW99</accession>
<gene>
    <name evidence="1" type="ORF">AALO17_17920</name>
</gene>
<organism evidence="1 2">
    <name type="scientific">Faecalibaculum rodentium</name>
    <dbReference type="NCBI Taxonomy" id="1702221"/>
    <lineage>
        <taxon>Bacteria</taxon>
        <taxon>Bacillati</taxon>
        <taxon>Bacillota</taxon>
        <taxon>Erysipelotrichia</taxon>
        <taxon>Erysipelotrichales</taxon>
        <taxon>Erysipelotrichaceae</taxon>
        <taxon>Faecalibaculum</taxon>
    </lineage>
</organism>
<evidence type="ECO:0000313" key="2">
    <source>
        <dbReference type="Proteomes" id="UP000069771"/>
    </source>
</evidence>
<dbReference type="KEGG" id="fro:AALO17_17920"/>
<evidence type="ECO:0000313" key="1">
    <source>
        <dbReference type="EMBL" id="AMK54926.1"/>
    </source>
</evidence>
<dbReference type="AlphaFoldDB" id="A0A140DW99"/>
<dbReference type="STRING" id="1702221.AALO17_17920"/>
<protein>
    <submittedName>
        <fullName evidence="1">Uncharacterized protein</fullName>
    </submittedName>
</protein>